<evidence type="ECO:0000313" key="1">
    <source>
        <dbReference type="EMBL" id="PRY48304.1"/>
    </source>
</evidence>
<dbReference type="GO" id="GO:0016757">
    <property type="term" value="F:glycosyltransferase activity"/>
    <property type="evidence" value="ECO:0007669"/>
    <property type="project" value="TreeGrafter"/>
</dbReference>
<keyword evidence="1" id="KW-0808">Transferase</keyword>
<dbReference type="CDD" id="cd03808">
    <property type="entry name" value="GT4_CapM-like"/>
    <property type="match status" value="1"/>
</dbReference>
<dbReference type="EMBL" id="PVTH01000015">
    <property type="protein sequence ID" value="PRY48304.1"/>
    <property type="molecule type" value="Genomic_DNA"/>
</dbReference>
<sequence>MEHRRKKILIACDSSRSLIDFRGRLIEALVAHNEVAVYTPKIHNKEIRECLDRLGVAVFENDLEASNVSLFSDLKYIYELYLTVRKVNPDVFFPYAFKPVIYGSLIAKFCKVNRITPMLTGLGNNFYGNQSKPFIKRITQTLLKTALASKGDMRVILQNKDDENTLTSLGIIKKDAKSFVVNGSGVDLSFYKYSKPENRQIVFLMISRLINAKGVKEFYDASVAVVEKYPDVKFQLIGPVDNNIDSISDTLLCQIREGATIEYVGEVDDIRPYIERASVVVLPSYYGEGIPRCVLESMAIGRAVITTDSVGCRETVSQTNGLKNGFLVPVRDVSALVECMEYFLKNPDDIIRYGQNGRTLAGQKFDVERVNERMLDIIQN</sequence>
<dbReference type="RefSeq" id="WP_106295453.1">
    <property type="nucleotide sequence ID" value="NZ_PVTH01000015.1"/>
</dbReference>
<proteinExistence type="predicted"/>
<dbReference type="Pfam" id="PF13692">
    <property type="entry name" value="Glyco_trans_1_4"/>
    <property type="match status" value="1"/>
</dbReference>
<evidence type="ECO:0000313" key="2">
    <source>
        <dbReference type="Proteomes" id="UP000238034"/>
    </source>
</evidence>
<protein>
    <submittedName>
        <fullName evidence="1">Glycosyltransferase involved in cell wall biosynthesis</fullName>
    </submittedName>
</protein>
<accession>A0A2T0TRG1</accession>
<dbReference type="AlphaFoldDB" id="A0A2T0TRG1"/>
<dbReference type="PANTHER" id="PTHR12526">
    <property type="entry name" value="GLYCOSYLTRANSFERASE"/>
    <property type="match status" value="1"/>
</dbReference>
<name>A0A2T0TRG1_9SPHI</name>
<reference evidence="1 2" key="1">
    <citation type="submission" date="2018-03" db="EMBL/GenBank/DDBJ databases">
        <title>Genomic Encyclopedia of Type Strains, Phase III (KMG-III): the genomes of soil and plant-associated and newly described type strains.</title>
        <authorList>
            <person name="Whitman W."/>
        </authorList>
    </citation>
    <scope>NUCLEOTIDE SEQUENCE [LARGE SCALE GENOMIC DNA]</scope>
    <source>
        <strain evidence="1 2">CGMCC 1.9313</strain>
    </source>
</reference>
<dbReference type="SUPFAM" id="SSF53756">
    <property type="entry name" value="UDP-Glycosyltransferase/glycogen phosphorylase"/>
    <property type="match status" value="1"/>
</dbReference>
<dbReference type="Proteomes" id="UP000238034">
    <property type="component" value="Unassembled WGS sequence"/>
</dbReference>
<gene>
    <name evidence="1" type="ORF">B0I27_1155</name>
</gene>
<keyword evidence="2" id="KW-1185">Reference proteome</keyword>
<dbReference type="Gene3D" id="3.40.50.2000">
    <property type="entry name" value="Glycogen Phosphorylase B"/>
    <property type="match status" value="2"/>
</dbReference>
<comment type="caution">
    <text evidence="1">The sequence shown here is derived from an EMBL/GenBank/DDBJ whole genome shotgun (WGS) entry which is preliminary data.</text>
</comment>
<dbReference type="PANTHER" id="PTHR12526:SF638">
    <property type="entry name" value="SPORE COAT PROTEIN SA"/>
    <property type="match status" value="1"/>
</dbReference>
<dbReference type="OrthoDB" id="9790710at2"/>
<organism evidence="1 2">
    <name type="scientific">Arcticibacter pallidicorallinus</name>
    <dbReference type="NCBI Taxonomy" id="1259464"/>
    <lineage>
        <taxon>Bacteria</taxon>
        <taxon>Pseudomonadati</taxon>
        <taxon>Bacteroidota</taxon>
        <taxon>Sphingobacteriia</taxon>
        <taxon>Sphingobacteriales</taxon>
        <taxon>Sphingobacteriaceae</taxon>
        <taxon>Arcticibacter</taxon>
    </lineage>
</organism>